<evidence type="ECO:0000313" key="6">
    <source>
        <dbReference type="EMBL" id="MDN4071929.1"/>
    </source>
</evidence>
<dbReference type="SUPFAM" id="SSF89550">
    <property type="entry name" value="PHP domain-like"/>
    <property type="match status" value="1"/>
</dbReference>
<dbReference type="EMBL" id="JAUHLN010000001">
    <property type="protein sequence ID" value="MDN4071929.1"/>
    <property type="molecule type" value="Genomic_DNA"/>
</dbReference>
<dbReference type="EC" id="3.1.3.48" evidence="5"/>
<dbReference type="Pfam" id="PF19567">
    <property type="entry name" value="CpsB_CapC"/>
    <property type="match status" value="1"/>
</dbReference>
<comment type="caution">
    <text evidence="6">The sequence shown here is derived from an EMBL/GenBank/DDBJ whole genome shotgun (WGS) entry which is preliminary data.</text>
</comment>
<dbReference type="Gene3D" id="3.20.20.140">
    <property type="entry name" value="Metal-dependent hydrolases"/>
    <property type="match status" value="1"/>
</dbReference>
<dbReference type="RefSeq" id="WP_290398078.1">
    <property type="nucleotide sequence ID" value="NZ_JAUHLN010000001.1"/>
</dbReference>
<keyword evidence="2 5" id="KW-0378">Hydrolase</keyword>
<dbReference type="PANTHER" id="PTHR39181:SF1">
    <property type="entry name" value="TYROSINE-PROTEIN PHOSPHATASE YWQE"/>
    <property type="match status" value="1"/>
</dbReference>
<sequence>MIDIHSHILPGIDDGAPNIEVSLEMARCALDQGITYVIATPHHRNGMYENEKSFILEQVEQLNNRLMEEGLPLTVLPGQELRIQYEIPQNLEQLLSLNHTKYMFIEFSFTRVPNYSHELFHEMLVKGFVPVIVHPERNTELQENPELLYEFVQQGALTQVTAGSVLGYFGKKCKSFSQELISHVLTHFISSDAHNVSTRGFCLREAYEEITKQFGVSKTTYFQQNAHSLVEGRTIPAGVPDPIRSRKLVGILLTT</sequence>
<proteinExistence type="inferred from homology"/>
<name>A0ABT8E1Z2_9BACL</name>
<dbReference type="PANTHER" id="PTHR39181">
    <property type="entry name" value="TYROSINE-PROTEIN PHOSPHATASE YWQE"/>
    <property type="match status" value="1"/>
</dbReference>
<evidence type="ECO:0000256" key="3">
    <source>
        <dbReference type="ARBA" id="ARBA00022912"/>
    </source>
</evidence>
<accession>A0ABT8E1Z2</accession>
<keyword evidence="3 5" id="KW-0904">Protein phosphatase</keyword>
<reference evidence="6" key="1">
    <citation type="submission" date="2023-06" db="EMBL/GenBank/DDBJ databases">
        <title>Draft Genome Sequences of Representative Paenibacillus Polymyxa, Bacillus cereus, Fictibacillus sp., and Brevibacillus agri Strains Isolated from Amazonian Dark Earth.</title>
        <authorList>
            <person name="Pellegrinetti T.A."/>
            <person name="Cunha I.C.M."/>
            <person name="Chaves M.G."/>
            <person name="Freitas A.S."/>
            <person name="Silva A.V.R."/>
            <person name="Tsai S.M."/>
            <person name="Mendes L.W."/>
        </authorList>
    </citation>
    <scope>NUCLEOTIDE SEQUENCE</scope>
    <source>
        <strain evidence="6">CENA-BCM004</strain>
    </source>
</reference>
<protein>
    <recommendedName>
        <fullName evidence="5">Tyrosine-protein phosphatase</fullName>
        <ecNumber evidence="5">3.1.3.48</ecNumber>
    </recommendedName>
</protein>
<evidence type="ECO:0000313" key="7">
    <source>
        <dbReference type="Proteomes" id="UP001168694"/>
    </source>
</evidence>
<evidence type="ECO:0000256" key="4">
    <source>
        <dbReference type="ARBA" id="ARBA00051722"/>
    </source>
</evidence>
<dbReference type="InterPro" id="IPR016195">
    <property type="entry name" value="Pol/histidinol_Pase-like"/>
</dbReference>
<comment type="similarity">
    <text evidence="1 5">Belongs to the metallo-dependent hydrolases superfamily. CpsB/CapC family.</text>
</comment>
<comment type="catalytic activity">
    <reaction evidence="4 5">
        <text>O-phospho-L-tyrosyl-[protein] + H2O = L-tyrosyl-[protein] + phosphate</text>
        <dbReference type="Rhea" id="RHEA:10684"/>
        <dbReference type="Rhea" id="RHEA-COMP:10136"/>
        <dbReference type="Rhea" id="RHEA-COMP:20101"/>
        <dbReference type="ChEBI" id="CHEBI:15377"/>
        <dbReference type="ChEBI" id="CHEBI:43474"/>
        <dbReference type="ChEBI" id="CHEBI:46858"/>
        <dbReference type="ChEBI" id="CHEBI:61978"/>
        <dbReference type="EC" id="3.1.3.48"/>
    </reaction>
</comment>
<gene>
    <name evidence="6" type="ORF">QYF49_02645</name>
</gene>
<evidence type="ECO:0000256" key="5">
    <source>
        <dbReference type="PIRNR" id="PIRNR016557"/>
    </source>
</evidence>
<organism evidence="6 7">
    <name type="scientific">Fictibacillus terranigra</name>
    <dbReference type="NCBI Taxonomy" id="3058424"/>
    <lineage>
        <taxon>Bacteria</taxon>
        <taxon>Bacillati</taxon>
        <taxon>Bacillota</taxon>
        <taxon>Bacilli</taxon>
        <taxon>Bacillales</taxon>
        <taxon>Fictibacillaceae</taxon>
        <taxon>Fictibacillus</taxon>
    </lineage>
</organism>
<dbReference type="Proteomes" id="UP001168694">
    <property type="component" value="Unassembled WGS sequence"/>
</dbReference>
<dbReference type="InterPro" id="IPR016667">
    <property type="entry name" value="Caps_polysacc_synth_CpsB/CapC"/>
</dbReference>
<evidence type="ECO:0000256" key="2">
    <source>
        <dbReference type="ARBA" id="ARBA00022801"/>
    </source>
</evidence>
<keyword evidence="7" id="KW-1185">Reference proteome</keyword>
<evidence type="ECO:0000256" key="1">
    <source>
        <dbReference type="ARBA" id="ARBA00005750"/>
    </source>
</evidence>
<dbReference type="PIRSF" id="PIRSF016557">
    <property type="entry name" value="Caps_synth_CpsB"/>
    <property type="match status" value="1"/>
</dbReference>